<protein>
    <recommendedName>
        <fullName evidence="3">Permuted papain-like amidase YaeF/Yiix C92 family enzyme</fullName>
    </recommendedName>
</protein>
<dbReference type="EMBL" id="JAKJSC010000002">
    <property type="protein sequence ID" value="MDE5418957.1"/>
    <property type="molecule type" value="Genomic_DNA"/>
</dbReference>
<name>A0ABT5VU57_9BACT</name>
<keyword evidence="2" id="KW-1185">Reference proteome</keyword>
<organism evidence="1 2">
    <name type="scientific">Paralabilibaculum antarcticum</name>
    <dbReference type="NCBI Taxonomy" id="2912572"/>
    <lineage>
        <taxon>Bacteria</taxon>
        <taxon>Pseudomonadati</taxon>
        <taxon>Bacteroidota</taxon>
        <taxon>Bacteroidia</taxon>
        <taxon>Marinilabiliales</taxon>
        <taxon>Marinifilaceae</taxon>
        <taxon>Paralabilibaculum</taxon>
    </lineage>
</organism>
<sequence length="225" mass="25168">MFLLRLLIGFVIITQFLACDNLQKKSRFALEKGDLLFQDLDADSISSAIETVTGGANKLSFSHVGIVDLNKNGDTLVLEAISKGVCYTKLSSFLKRSLNKSGKPQVEVGRLNPEFKALIDSALLEGKELIGKAYDDVYVIGDSNYYCSELIYEMFASNKDSIEVFKLNPMSFKDAQTGEYMPFWIDYYKKLGVEIPEGMPGLNPNGMSLSPNIEMVYSYHSENKY</sequence>
<dbReference type="RefSeq" id="WP_275110287.1">
    <property type="nucleotide sequence ID" value="NZ_JAKJSC010000002.1"/>
</dbReference>
<evidence type="ECO:0000313" key="1">
    <source>
        <dbReference type="EMBL" id="MDE5418957.1"/>
    </source>
</evidence>
<proteinExistence type="predicted"/>
<gene>
    <name evidence="1" type="ORF">L3049_13205</name>
</gene>
<reference evidence="1 2" key="1">
    <citation type="submission" date="2022-01" db="EMBL/GenBank/DDBJ databases">
        <title>Labilibaculum sp. nov, a marine bacterium isolated from Antarctica.</title>
        <authorList>
            <person name="Dai W."/>
        </authorList>
    </citation>
    <scope>NUCLEOTIDE SEQUENCE [LARGE SCALE GENOMIC DNA]</scope>
    <source>
        <strain evidence="1 2">DW002</strain>
    </source>
</reference>
<comment type="caution">
    <text evidence="1">The sequence shown here is derived from an EMBL/GenBank/DDBJ whole genome shotgun (WGS) entry which is preliminary data.</text>
</comment>
<dbReference type="Proteomes" id="UP001528920">
    <property type="component" value="Unassembled WGS sequence"/>
</dbReference>
<evidence type="ECO:0000313" key="2">
    <source>
        <dbReference type="Proteomes" id="UP001528920"/>
    </source>
</evidence>
<dbReference type="SUPFAM" id="SSF54001">
    <property type="entry name" value="Cysteine proteinases"/>
    <property type="match status" value="1"/>
</dbReference>
<dbReference type="Pfam" id="PF05708">
    <property type="entry name" value="Peptidase_C92"/>
    <property type="match status" value="1"/>
</dbReference>
<dbReference type="InterPro" id="IPR024453">
    <property type="entry name" value="Peptidase_C92"/>
</dbReference>
<evidence type="ECO:0008006" key="3">
    <source>
        <dbReference type="Google" id="ProtNLM"/>
    </source>
</evidence>
<accession>A0ABT5VU57</accession>
<dbReference type="Gene3D" id="3.90.1720.10">
    <property type="entry name" value="endopeptidase domain like (from Nostoc punctiforme)"/>
    <property type="match status" value="1"/>
</dbReference>
<dbReference type="InterPro" id="IPR038765">
    <property type="entry name" value="Papain-like_cys_pep_sf"/>
</dbReference>